<dbReference type="InterPro" id="IPR040457">
    <property type="entry name" value="GCP_C"/>
</dbReference>
<name>A0A3M7QAJ2_BRAPC</name>
<dbReference type="OrthoDB" id="78652at2759"/>
<reference evidence="7 8" key="1">
    <citation type="journal article" date="2018" name="Sci. Rep.">
        <title>Genomic signatures of local adaptation to the degree of environmental predictability in rotifers.</title>
        <authorList>
            <person name="Franch-Gras L."/>
            <person name="Hahn C."/>
            <person name="Garcia-Roger E.M."/>
            <person name="Carmona M.J."/>
            <person name="Serra M."/>
            <person name="Gomez A."/>
        </authorList>
    </citation>
    <scope>NUCLEOTIDE SEQUENCE [LARGE SCALE GENOMIC DNA]</scope>
    <source>
        <strain evidence="7">HYR1</strain>
    </source>
</reference>
<evidence type="ECO:0000256" key="5">
    <source>
        <dbReference type="ARBA" id="ARBA00023212"/>
    </source>
</evidence>
<dbReference type="GO" id="GO:0005874">
    <property type="term" value="C:microtubule"/>
    <property type="evidence" value="ECO:0007669"/>
    <property type="project" value="UniProtKB-KW"/>
</dbReference>
<dbReference type="STRING" id="10195.A0A3M7QAJ2"/>
<dbReference type="Proteomes" id="UP000276133">
    <property type="component" value="Unassembled WGS sequence"/>
</dbReference>
<comment type="subcellular location">
    <subcellularLocation>
        <location evidence="1">Cytoplasm</location>
        <location evidence="1">Cytoskeleton</location>
    </subcellularLocation>
</comment>
<accession>A0A3M7QAJ2</accession>
<keyword evidence="3" id="KW-0963">Cytoplasm</keyword>
<feature type="domain" description="Gamma tubulin complex component C-terminal" evidence="6">
    <location>
        <begin position="39"/>
        <end position="118"/>
    </location>
</feature>
<comment type="similarity">
    <text evidence="2">Belongs to the TUBGCP family.</text>
</comment>
<keyword evidence="8" id="KW-1185">Reference proteome</keyword>
<evidence type="ECO:0000256" key="2">
    <source>
        <dbReference type="ARBA" id="ARBA00010337"/>
    </source>
</evidence>
<evidence type="ECO:0000256" key="3">
    <source>
        <dbReference type="ARBA" id="ARBA00022490"/>
    </source>
</evidence>
<evidence type="ECO:0000313" key="8">
    <source>
        <dbReference type="Proteomes" id="UP000276133"/>
    </source>
</evidence>
<evidence type="ECO:0000256" key="1">
    <source>
        <dbReference type="ARBA" id="ARBA00004245"/>
    </source>
</evidence>
<dbReference type="Gene3D" id="1.20.120.1900">
    <property type="entry name" value="Gamma-tubulin complex, C-terminal domain"/>
    <property type="match status" value="1"/>
</dbReference>
<evidence type="ECO:0000256" key="4">
    <source>
        <dbReference type="ARBA" id="ARBA00022701"/>
    </source>
</evidence>
<dbReference type="AlphaFoldDB" id="A0A3M7QAJ2"/>
<protein>
    <submittedName>
        <fullName evidence="7">Gamma-tubulin complex component 4 isoform X2</fullName>
    </submittedName>
</protein>
<dbReference type="InterPro" id="IPR042241">
    <property type="entry name" value="GCP_C_sf"/>
</dbReference>
<evidence type="ECO:0000259" key="6">
    <source>
        <dbReference type="Pfam" id="PF04130"/>
    </source>
</evidence>
<sequence>MEIFSKKIWSISQSQFSIIVFESTKLKEVWSIIVGKYNLLGEFHKLKDMFLMGRGELFATFLDTAKNLLNKPIDQNFEYNINYYFQKSISRMLLDEEDWPTKFKVISFEPTEKYFTLDNRGEFDTKICSNFMRNSAKIEF</sequence>
<dbReference type="Pfam" id="PF04130">
    <property type="entry name" value="GCP_C_terminal"/>
    <property type="match status" value="1"/>
</dbReference>
<keyword evidence="4" id="KW-0493">Microtubule</keyword>
<dbReference type="EMBL" id="REGN01006751">
    <property type="protein sequence ID" value="RNA08426.1"/>
    <property type="molecule type" value="Genomic_DNA"/>
</dbReference>
<keyword evidence="5" id="KW-0206">Cytoskeleton</keyword>
<evidence type="ECO:0000313" key="7">
    <source>
        <dbReference type="EMBL" id="RNA08426.1"/>
    </source>
</evidence>
<organism evidence="7 8">
    <name type="scientific">Brachionus plicatilis</name>
    <name type="common">Marine rotifer</name>
    <name type="synonym">Brachionus muelleri</name>
    <dbReference type="NCBI Taxonomy" id="10195"/>
    <lineage>
        <taxon>Eukaryota</taxon>
        <taxon>Metazoa</taxon>
        <taxon>Spiralia</taxon>
        <taxon>Gnathifera</taxon>
        <taxon>Rotifera</taxon>
        <taxon>Eurotatoria</taxon>
        <taxon>Monogononta</taxon>
        <taxon>Pseudotrocha</taxon>
        <taxon>Ploima</taxon>
        <taxon>Brachionidae</taxon>
        <taxon>Brachionus</taxon>
    </lineage>
</organism>
<proteinExistence type="inferred from homology"/>
<comment type="caution">
    <text evidence="7">The sequence shown here is derived from an EMBL/GenBank/DDBJ whole genome shotgun (WGS) entry which is preliminary data.</text>
</comment>
<gene>
    <name evidence="7" type="ORF">BpHYR1_007924</name>
</gene>
<dbReference type="GO" id="GO:0043015">
    <property type="term" value="F:gamma-tubulin binding"/>
    <property type="evidence" value="ECO:0007669"/>
    <property type="project" value="InterPro"/>
</dbReference>